<dbReference type="PANTHER" id="PTHR43003:SF13">
    <property type="entry name" value="DNA-3-METHYLADENINE GLYCOSYLASE 2"/>
    <property type="match status" value="1"/>
</dbReference>
<reference evidence="7" key="3">
    <citation type="submission" date="2020-11" db="EMBL/GenBank/DDBJ databases">
        <authorList>
            <person name="Lee S.D."/>
        </authorList>
    </citation>
    <scope>NUCLEOTIDE SEQUENCE</scope>
    <source>
        <strain evidence="7">SAP-2</strain>
    </source>
</reference>
<gene>
    <name evidence="7" type="primary">alkA</name>
    <name evidence="8" type="ORF">BS639_19125</name>
    <name evidence="7" type="ORF">ITX54_09060</name>
</gene>
<dbReference type="SMART" id="SM01009">
    <property type="entry name" value="AlkA_N"/>
    <property type="match status" value="1"/>
</dbReference>
<evidence type="ECO:0000256" key="3">
    <source>
        <dbReference type="ARBA" id="ARBA00022763"/>
    </source>
</evidence>
<dbReference type="InterPro" id="IPR003265">
    <property type="entry name" value="HhH-GPD_domain"/>
</dbReference>
<dbReference type="AlphaFoldDB" id="A0AA40X214"/>
<dbReference type="Proteomes" id="UP000705283">
    <property type="component" value="Unassembled WGS sequence"/>
</dbReference>
<evidence type="ECO:0000313" key="8">
    <source>
        <dbReference type="EMBL" id="ORJ19644.1"/>
    </source>
</evidence>
<dbReference type="InterPro" id="IPR011257">
    <property type="entry name" value="DNA_glycosylase"/>
</dbReference>
<reference evidence="8 9" key="2">
    <citation type="journal article" date="2017" name="Int. J. Syst. Evol. Microbiol.">
        <title>Rouxiella badensis sp. nov. and Rouxiella silvae sp. nov. isolated from peat bog soil in Germany and emendation of the genus description.</title>
        <authorList>
            <person name="Le Fleche-Mateos A."/>
            <person name="Kugler J.H."/>
            <person name="Hansen S.H."/>
            <person name="Syldatk C."/>
            <person name="Hausmann R."/>
            <person name="Lomprez F."/>
            <person name="Vandenbogaert M."/>
            <person name="Manuguerra J.C."/>
            <person name="Grimont P.A."/>
        </authorList>
    </citation>
    <scope>NUCLEOTIDE SEQUENCE [LARGE SCALE GENOMIC DNA]</scope>
    <source>
        <strain evidence="8 9">213</strain>
    </source>
</reference>
<dbReference type="Proteomes" id="UP000192722">
    <property type="component" value="Unassembled WGS sequence"/>
</dbReference>
<keyword evidence="7" id="KW-0378">Hydrolase</keyword>
<evidence type="ECO:0000313" key="10">
    <source>
        <dbReference type="Proteomes" id="UP000705283"/>
    </source>
</evidence>
<dbReference type="GO" id="GO:0006307">
    <property type="term" value="P:DNA alkylation repair"/>
    <property type="evidence" value="ECO:0007669"/>
    <property type="project" value="TreeGrafter"/>
</dbReference>
<comment type="caution">
    <text evidence="7">The sequence shown here is derived from an EMBL/GenBank/DDBJ whole genome shotgun (WGS) entry which is preliminary data.</text>
</comment>
<dbReference type="PANTHER" id="PTHR43003">
    <property type="entry name" value="DNA-3-METHYLADENINE GLYCOSYLASE"/>
    <property type="match status" value="1"/>
</dbReference>
<dbReference type="InterPro" id="IPR051912">
    <property type="entry name" value="Alkylbase_DNA_Glycosylase/TA"/>
</dbReference>
<dbReference type="GO" id="GO:0005737">
    <property type="term" value="C:cytoplasm"/>
    <property type="evidence" value="ECO:0007669"/>
    <property type="project" value="TreeGrafter"/>
</dbReference>
<dbReference type="EC" id="3.2.2.21" evidence="2"/>
<dbReference type="GO" id="GO:0032131">
    <property type="term" value="F:alkylated DNA binding"/>
    <property type="evidence" value="ECO:0007669"/>
    <property type="project" value="TreeGrafter"/>
</dbReference>
<proteinExistence type="predicted"/>
<reference evidence="7" key="4">
    <citation type="submission" date="2022-09" db="EMBL/GenBank/DDBJ databases">
        <title>Rouxiella aceris sp. nov., isolated from tree sap and emended description of the genus Rhouxiella.</title>
        <authorList>
            <person name="Kim I.S."/>
        </authorList>
    </citation>
    <scope>NUCLEOTIDE SEQUENCE</scope>
    <source>
        <strain evidence="7">SAP-2</strain>
    </source>
</reference>
<dbReference type="Gene3D" id="1.10.1670.10">
    <property type="entry name" value="Helix-hairpin-Helix base-excision DNA repair enzymes (C-terminal)"/>
    <property type="match status" value="1"/>
</dbReference>
<dbReference type="SMART" id="SM00478">
    <property type="entry name" value="ENDO3c"/>
    <property type="match status" value="1"/>
</dbReference>
<dbReference type="GO" id="GO:0032993">
    <property type="term" value="C:protein-DNA complex"/>
    <property type="evidence" value="ECO:0007669"/>
    <property type="project" value="TreeGrafter"/>
</dbReference>
<dbReference type="EMBL" id="MRWD01000053">
    <property type="protein sequence ID" value="ORJ19644.1"/>
    <property type="molecule type" value="Genomic_DNA"/>
</dbReference>
<dbReference type="InterPro" id="IPR010316">
    <property type="entry name" value="AlkA_N"/>
</dbReference>
<organism evidence="7 10">
    <name type="scientific">Rouxiella silvae</name>
    <dbReference type="NCBI Taxonomy" id="1646373"/>
    <lineage>
        <taxon>Bacteria</taxon>
        <taxon>Pseudomonadati</taxon>
        <taxon>Pseudomonadota</taxon>
        <taxon>Gammaproteobacteria</taxon>
        <taxon>Enterobacterales</taxon>
        <taxon>Yersiniaceae</taxon>
        <taxon>Rouxiella</taxon>
    </lineage>
</organism>
<dbReference type="InterPro" id="IPR023170">
    <property type="entry name" value="HhH_base_excis_C"/>
</dbReference>
<dbReference type="Gene3D" id="3.30.310.20">
    <property type="entry name" value="DNA-3-methyladenine glycosylase AlkA, N-terminal domain"/>
    <property type="match status" value="1"/>
</dbReference>
<feature type="domain" description="DNA-3-methyladenine glycosylase AlkA N-terminal" evidence="6">
    <location>
        <begin position="1"/>
        <end position="120"/>
    </location>
</feature>
<feature type="domain" description="HhH-GPD" evidence="5">
    <location>
        <begin position="130"/>
        <end position="286"/>
    </location>
</feature>
<dbReference type="SUPFAM" id="SSF48150">
    <property type="entry name" value="DNA-glycosylase"/>
    <property type="match status" value="1"/>
</dbReference>
<reference evidence="8" key="1">
    <citation type="submission" date="2016-12" db="EMBL/GenBank/DDBJ databases">
        <authorList>
            <person name="Le Fleche-Mateos A."/>
        </authorList>
    </citation>
    <scope>NUCLEOTIDE SEQUENCE</scope>
    <source>
        <strain evidence="8">213</strain>
    </source>
</reference>
<evidence type="ECO:0000256" key="2">
    <source>
        <dbReference type="ARBA" id="ARBA00012000"/>
    </source>
</evidence>
<evidence type="ECO:0000256" key="1">
    <source>
        <dbReference type="ARBA" id="ARBA00000086"/>
    </source>
</evidence>
<evidence type="ECO:0000256" key="4">
    <source>
        <dbReference type="ARBA" id="ARBA00023204"/>
    </source>
</evidence>
<comment type="catalytic activity">
    <reaction evidence="1">
        <text>Hydrolysis of alkylated DNA, releasing 3-methyladenine, 3-methylguanine, 7-methylguanine and 7-methyladenine.</text>
        <dbReference type="EC" id="3.2.2.21"/>
    </reaction>
</comment>
<dbReference type="SUPFAM" id="SSF55945">
    <property type="entry name" value="TATA-box binding protein-like"/>
    <property type="match status" value="1"/>
</dbReference>
<protein>
    <recommendedName>
        <fullName evidence="2">DNA-3-methyladenine glycosylase II</fullName>
        <ecNumber evidence="2">3.2.2.21</ecNumber>
    </recommendedName>
</protein>
<dbReference type="Pfam" id="PF06029">
    <property type="entry name" value="AlkA_N"/>
    <property type="match status" value="1"/>
</dbReference>
<evidence type="ECO:0000313" key="9">
    <source>
        <dbReference type="Proteomes" id="UP000192722"/>
    </source>
</evidence>
<dbReference type="EMBL" id="JADMKS010000003">
    <property type="protein sequence ID" value="MBF6636799.1"/>
    <property type="molecule type" value="Genomic_DNA"/>
</dbReference>
<dbReference type="Pfam" id="PF00730">
    <property type="entry name" value="HhH-GPD"/>
    <property type="match status" value="1"/>
</dbReference>
<keyword evidence="3" id="KW-0227">DNA damage</keyword>
<dbReference type="InterPro" id="IPR037046">
    <property type="entry name" value="AlkA_N_sf"/>
</dbReference>
<dbReference type="CDD" id="cd00056">
    <property type="entry name" value="ENDO3c"/>
    <property type="match status" value="1"/>
</dbReference>
<dbReference type="Gene3D" id="1.10.340.30">
    <property type="entry name" value="Hypothetical protein, domain 2"/>
    <property type="match status" value="1"/>
</dbReference>
<evidence type="ECO:0000259" key="5">
    <source>
        <dbReference type="SMART" id="SM00478"/>
    </source>
</evidence>
<evidence type="ECO:0000313" key="7">
    <source>
        <dbReference type="EMBL" id="MBF6636799.1"/>
    </source>
</evidence>
<sequence length="289" mass="32012">MPPYDWNWMAAFLGARALAGIEHFESAADDDGELTQIVYRRTLTVGQGKSAVSGWICWRPLKDKHAVELEISASLASHREEVKKRVSNLLDLDANPQEIAQTLGPLAVDDAGLRLPGCIDSFELTVRAILGQLVSIKMAATFCARLAALCGEPIVTPFANLTLLFPTPQRIAALSVEDLRAIGVQSKRAACLIGIAKAVQNGELPLYSICDVEQGIRQLVAMPGIGAWTANYVAMRAWGERDIFLHSDYLIKQRFPNMTPATINRYAQIWKPWRSYATLLIWNNPNWKP</sequence>
<accession>A0AA40X214</accession>
<keyword evidence="7" id="KW-0326">Glycosidase</keyword>
<dbReference type="GO" id="GO:0043916">
    <property type="term" value="F:DNA-7-methylguanine glycosylase activity"/>
    <property type="evidence" value="ECO:0007669"/>
    <property type="project" value="TreeGrafter"/>
</dbReference>
<keyword evidence="4" id="KW-0234">DNA repair</keyword>
<dbReference type="GO" id="GO:0008725">
    <property type="term" value="F:DNA-3-methyladenine glycosylase activity"/>
    <property type="evidence" value="ECO:0007669"/>
    <property type="project" value="TreeGrafter"/>
</dbReference>
<evidence type="ECO:0000259" key="6">
    <source>
        <dbReference type="SMART" id="SM01009"/>
    </source>
</evidence>
<dbReference type="NCBIfam" id="NF007641">
    <property type="entry name" value="PRK10308.1"/>
    <property type="match status" value="1"/>
</dbReference>
<dbReference type="GO" id="GO:0006285">
    <property type="term" value="P:base-excision repair, AP site formation"/>
    <property type="evidence" value="ECO:0007669"/>
    <property type="project" value="TreeGrafter"/>
</dbReference>
<keyword evidence="9" id="KW-1185">Reference proteome</keyword>
<name>A0AA40X214_9GAMM</name>